<dbReference type="Gene3D" id="1.10.10.10">
    <property type="entry name" value="Winged helix-like DNA-binding domain superfamily/Winged helix DNA-binding domain"/>
    <property type="match status" value="1"/>
</dbReference>
<evidence type="ECO:0000256" key="2">
    <source>
        <dbReference type="ARBA" id="ARBA00023015"/>
    </source>
</evidence>
<dbReference type="CDD" id="cd06171">
    <property type="entry name" value="Sigma70_r4"/>
    <property type="match status" value="1"/>
</dbReference>
<evidence type="ECO:0000259" key="5">
    <source>
        <dbReference type="Pfam" id="PF04542"/>
    </source>
</evidence>
<proteinExistence type="inferred from homology"/>
<evidence type="ECO:0000313" key="7">
    <source>
        <dbReference type="EMBL" id="ADL00479.1"/>
    </source>
</evidence>
<reference evidence="8" key="1">
    <citation type="journal article" date="2011" name="J. Bacteriol.">
        <title>Genome sequences of eight morphologically diverse alphaproteobacteria.</title>
        <authorList>
            <consortium name="US DOE Joint Genome Institute"/>
            <person name="Brown P.J."/>
            <person name="Kysela D.T."/>
            <person name="Buechlein A."/>
            <person name="Hemmerich C."/>
            <person name="Brun Y.V."/>
        </authorList>
    </citation>
    <scope>NUCLEOTIDE SEQUENCE [LARGE SCALE GENOMIC DNA]</scope>
    <source>
        <strain evidence="8">ATCC 15264 / DSM 4735 / LMG 14903 / NBRC 16000 / CB 81</strain>
    </source>
</reference>
<gene>
    <name evidence="7" type="ordered locus">Bresu_1167</name>
</gene>
<dbReference type="KEGG" id="bsb:Bresu_1167"/>
<dbReference type="Gene3D" id="1.10.1740.10">
    <property type="match status" value="1"/>
</dbReference>
<name>D9QEZ4_BRESC</name>
<dbReference type="Pfam" id="PF08281">
    <property type="entry name" value="Sigma70_r4_2"/>
    <property type="match status" value="1"/>
</dbReference>
<accession>D9QEZ4</accession>
<dbReference type="InParanoid" id="D9QEZ4"/>
<keyword evidence="4" id="KW-0804">Transcription</keyword>
<evidence type="ECO:0000256" key="4">
    <source>
        <dbReference type="ARBA" id="ARBA00023163"/>
    </source>
</evidence>
<dbReference type="SUPFAM" id="SSF88659">
    <property type="entry name" value="Sigma3 and sigma4 domains of RNA polymerase sigma factors"/>
    <property type="match status" value="1"/>
</dbReference>
<evidence type="ECO:0000256" key="3">
    <source>
        <dbReference type="ARBA" id="ARBA00023082"/>
    </source>
</evidence>
<organism evidence="7 8">
    <name type="scientific">Brevundimonas subvibrioides (strain ATCC 15264 / DSM 4735 / LMG 14903 / NBRC 16000 / CB 81)</name>
    <name type="common">Caulobacter subvibrioides</name>
    <dbReference type="NCBI Taxonomy" id="633149"/>
    <lineage>
        <taxon>Bacteria</taxon>
        <taxon>Pseudomonadati</taxon>
        <taxon>Pseudomonadota</taxon>
        <taxon>Alphaproteobacteria</taxon>
        <taxon>Caulobacterales</taxon>
        <taxon>Caulobacteraceae</taxon>
        <taxon>Brevundimonas</taxon>
    </lineage>
</organism>
<evidence type="ECO:0000256" key="1">
    <source>
        <dbReference type="ARBA" id="ARBA00010641"/>
    </source>
</evidence>
<dbReference type="AlphaFoldDB" id="D9QEZ4"/>
<feature type="domain" description="RNA polymerase sigma factor 70 region 4 type 2" evidence="6">
    <location>
        <begin position="128"/>
        <end position="178"/>
    </location>
</feature>
<dbReference type="GO" id="GO:0006352">
    <property type="term" value="P:DNA-templated transcription initiation"/>
    <property type="evidence" value="ECO:0007669"/>
    <property type="project" value="InterPro"/>
</dbReference>
<dbReference type="InterPro" id="IPR013325">
    <property type="entry name" value="RNA_pol_sigma_r2"/>
</dbReference>
<evidence type="ECO:0000259" key="6">
    <source>
        <dbReference type="Pfam" id="PF08281"/>
    </source>
</evidence>
<dbReference type="GO" id="GO:0003677">
    <property type="term" value="F:DNA binding"/>
    <property type="evidence" value="ECO:0007669"/>
    <property type="project" value="InterPro"/>
</dbReference>
<dbReference type="HOGENOM" id="CLU_047691_12_3_5"/>
<dbReference type="EMBL" id="CP002102">
    <property type="protein sequence ID" value="ADL00479.1"/>
    <property type="molecule type" value="Genomic_DNA"/>
</dbReference>
<comment type="similarity">
    <text evidence="1">Belongs to the sigma-70 factor family. ECF subfamily.</text>
</comment>
<dbReference type="eggNOG" id="COG1595">
    <property type="taxonomic scope" value="Bacteria"/>
</dbReference>
<dbReference type="InterPro" id="IPR013249">
    <property type="entry name" value="RNA_pol_sigma70_r4_t2"/>
</dbReference>
<evidence type="ECO:0000313" key="8">
    <source>
        <dbReference type="Proteomes" id="UP000002696"/>
    </source>
</evidence>
<dbReference type="FunCoup" id="D9QEZ4">
    <property type="interactions" value="98"/>
</dbReference>
<protein>
    <submittedName>
        <fullName evidence="7">RNA polymerase, sigma-24 subunit, ECF subfamily</fullName>
    </submittedName>
</protein>
<dbReference type="Pfam" id="PF04542">
    <property type="entry name" value="Sigma70_r2"/>
    <property type="match status" value="1"/>
</dbReference>
<sequence>MVAAPLGTKDLAAEPEHVLIPVYLEQRDALARFLRARLGSDTDIEDLLQDLYLKIVSLDPDYAVTEPRAFLYRLASNLLLDRARSGRRARVRDTAWRQVAHHSEGAEDVNDSPSAETAVMDRQRLRGLLTTLDTLPERTRSIFRMHKFDGLSYAEVAATLGISRSSVEKHMMEALRRLASGRGA</sequence>
<keyword evidence="3" id="KW-0731">Sigma factor</keyword>
<dbReference type="BioCyc" id="BSUB633149:G1GM8-1165-MONOMER"/>
<dbReference type="PANTHER" id="PTHR43133:SF63">
    <property type="entry name" value="RNA POLYMERASE SIGMA FACTOR FECI-RELATED"/>
    <property type="match status" value="1"/>
</dbReference>
<dbReference type="InterPro" id="IPR013324">
    <property type="entry name" value="RNA_pol_sigma_r3/r4-like"/>
</dbReference>
<dbReference type="NCBIfam" id="TIGR02937">
    <property type="entry name" value="sigma70-ECF"/>
    <property type="match status" value="1"/>
</dbReference>
<dbReference type="RefSeq" id="WP_013268582.1">
    <property type="nucleotide sequence ID" value="NC_014375.1"/>
</dbReference>
<keyword evidence="2" id="KW-0805">Transcription regulation</keyword>
<keyword evidence="8" id="KW-1185">Reference proteome</keyword>
<dbReference type="InterPro" id="IPR036388">
    <property type="entry name" value="WH-like_DNA-bd_sf"/>
</dbReference>
<dbReference type="InterPro" id="IPR007627">
    <property type="entry name" value="RNA_pol_sigma70_r2"/>
</dbReference>
<dbReference type="STRING" id="633149.Bresu_1167"/>
<dbReference type="GO" id="GO:0016987">
    <property type="term" value="F:sigma factor activity"/>
    <property type="evidence" value="ECO:0007669"/>
    <property type="project" value="UniProtKB-KW"/>
</dbReference>
<feature type="domain" description="RNA polymerase sigma-70 region 2" evidence="5">
    <location>
        <begin position="27"/>
        <end position="88"/>
    </location>
</feature>
<dbReference type="InterPro" id="IPR039425">
    <property type="entry name" value="RNA_pol_sigma-70-like"/>
</dbReference>
<dbReference type="Proteomes" id="UP000002696">
    <property type="component" value="Chromosome"/>
</dbReference>
<dbReference type="SUPFAM" id="SSF88946">
    <property type="entry name" value="Sigma2 domain of RNA polymerase sigma factors"/>
    <property type="match status" value="1"/>
</dbReference>
<dbReference type="PANTHER" id="PTHR43133">
    <property type="entry name" value="RNA POLYMERASE ECF-TYPE SIGMA FACTO"/>
    <property type="match status" value="1"/>
</dbReference>
<dbReference type="InterPro" id="IPR014284">
    <property type="entry name" value="RNA_pol_sigma-70_dom"/>
</dbReference>